<name>A0A6C0IQ35_9ZZZZ</name>
<evidence type="ECO:0008006" key="2">
    <source>
        <dbReference type="Google" id="ProtNLM"/>
    </source>
</evidence>
<reference evidence="1" key="1">
    <citation type="journal article" date="2020" name="Nature">
        <title>Giant virus diversity and host interactions through global metagenomics.</title>
        <authorList>
            <person name="Schulz F."/>
            <person name="Roux S."/>
            <person name="Paez-Espino D."/>
            <person name="Jungbluth S."/>
            <person name="Walsh D.A."/>
            <person name="Denef V.J."/>
            <person name="McMahon K.D."/>
            <person name="Konstantinidis K.T."/>
            <person name="Eloe-Fadrosh E.A."/>
            <person name="Kyrpides N.C."/>
            <person name="Woyke T."/>
        </authorList>
    </citation>
    <scope>NUCLEOTIDE SEQUENCE</scope>
    <source>
        <strain evidence="1">GVMAG-M-3300024252-29</strain>
    </source>
</reference>
<accession>A0A6C0IQ35</accession>
<organism evidence="1">
    <name type="scientific">viral metagenome</name>
    <dbReference type="NCBI Taxonomy" id="1070528"/>
    <lineage>
        <taxon>unclassified sequences</taxon>
        <taxon>metagenomes</taxon>
        <taxon>organismal metagenomes</taxon>
    </lineage>
</organism>
<dbReference type="EMBL" id="MN740209">
    <property type="protein sequence ID" value="QHT93633.1"/>
    <property type="molecule type" value="Genomic_DNA"/>
</dbReference>
<dbReference type="AlphaFoldDB" id="A0A6C0IQ35"/>
<sequence>MIRGNANKYVVFDLDETIGHFVLIRNIWDSLQRFITYNDVKYKLTQYDFNLLLNEFLELFRPGILSILLSLKKKKLQGLCKGIMIYTNNRYSKDWVHRITDFIEQRLGGDIFDNIVLAFKLNGEVQEPCRTSKDKKYSDFIQCCRIPQDVQIELCYFDDVFHPEMDIANVYYLKVKPYVHCFSHQEIMNRLFRVKTICKILYIKDNNEKVNDKHREMFSQYIQKYLSMKNVLCEQNHPIDYNIDKLITKRMVTHIHVFFTRFFPGYIDIDDDTSSGSSSNN</sequence>
<evidence type="ECO:0000313" key="1">
    <source>
        <dbReference type="EMBL" id="QHT93633.1"/>
    </source>
</evidence>
<proteinExistence type="predicted"/>
<protein>
    <recommendedName>
        <fullName evidence="2">FCP1 homology domain-containing protein</fullName>
    </recommendedName>
</protein>